<proteinExistence type="predicted"/>
<dbReference type="WBParaSite" id="PSAMB.scaffold3546size17850.g21816.t1">
    <property type="protein sequence ID" value="PSAMB.scaffold3546size17850.g21816.t1"/>
    <property type="gene ID" value="PSAMB.scaffold3546size17850.g21816"/>
</dbReference>
<dbReference type="PANTHER" id="PTHR21588:SF18">
    <property type="entry name" value="MICOS COMPLEX SUBUNIT MIC19"/>
    <property type="match status" value="1"/>
</dbReference>
<feature type="region of interest" description="Disordered" evidence="1">
    <location>
        <begin position="77"/>
        <end position="99"/>
    </location>
</feature>
<keyword evidence="2" id="KW-1185">Reference proteome</keyword>
<feature type="compositionally biased region" description="Basic and acidic residues" evidence="1">
    <location>
        <begin position="53"/>
        <end position="64"/>
    </location>
</feature>
<dbReference type="AlphaFoldDB" id="A0A914WAC2"/>
<dbReference type="Proteomes" id="UP000887566">
    <property type="component" value="Unplaced"/>
</dbReference>
<evidence type="ECO:0000313" key="2">
    <source>
        <dbReference type="Proteomes" id="UP000887566"/>
    </source>
</evidence>
<dbReference type="PANTHER" id="PTHR21588">
    <property type="entry name" value="COILED-COIL-HELIX-COILED-COIL-HELIX DOMAIN CONTAINING 6"/>
    <property type="match status" value="1"/>
</dbReference>
<name>A0A914WAC2_9BILA</name>
<feature type="region of interest" description="Disordered" evidence="1">
    <location>
        <begin position="36"/>
        <end position="64"/>
    </location>
</feature>
<feature type="region of interest" description="Disordered" evidence="1">
    <location>
        <begin position="1"/>
        <end position="20"/>
    </location>
</feature>
<reference evidence="3" key="1">
    <citation type="submission" date="2022-11" db="UniProtKB">
        <authorList>
            <consortium name="WormBaseParasite"/>
        </authorList>
    </citation>
    <scope>IDENTIFICATION</scope>
</reference>
<protein>
    <submittedName>
        <fullName evidence="3">MICOS complex subunit MIC19</fullName>
    </submittedName>
</protein>
<evidence type="ECO:0000256" key="1">
    <source>
        <dbReference type="SAM" id="MobiDB-lite"/>
    </source>
</evidence>
<sequence length="171" mass="19370">MGHNQSSEETSDTVRIDKTAVPDAFEAVHVSDSVVDRVGTARRRTGTASSDGDAQKWQDALQREREANENLRREVLNLRNSGASRPASSEYVPSDRREVEDERRRTFQETIDRVSQRFFSNVSESACAANAQQVIQCYTDNLKQPLKCSHLSKQFQQCVADYRTEMLARNA</sequence>
<organism evidence="2 3">
    <name type="scientific">Plectus sambesii</name>
    <dbReference type="NCBI Taxonomy" id="2011161"/>
    <lineage>
        <taxon>Eukaryota</taxon>
        <taxon>Metazoa</taxon>
        <taxon>Ecdysozoa</taxon>
        <taxon>Nematoda</taxon>
        <taxon>Chromadorea</taxon>
        <taxon>Plectida</taxon>
        <taxon>Plectina</taxon>
        <taxon>Plectoidea</taxon>
        <taxon>Plectidae</taxon>
        <taxon>Plectus</taxon>
    </lineage>
</organism>
<accession>A0A914WAC2</accession>
<evidence type="ECO:0000313" key="3">
    <source>
        <dbReference type="WBParaSite" id="PSAMB.scaffold3546size17850.g21816.t1"/>
    </source>
</evidence>
<dbReference type="GO" id="GO:0007007">
    <property type="term" value="P:inner mitochondrial membrane organization"/>
    <property type="evidence" value="ECO:0007669"/>
    <property type="project" value="TreeGrafter"/>
</dbReference>
<dbReference type="InterPro" id="IPR052632">
    <property type="entry name" value="MICOS_subunit_Mic19"/>
</dbReference>
<dbReference type="PROSITE" id="PS51808">
    <property type="entry name" value="CHCH"/>
    <property type="match status" value="1"/>
</dbReference>
<dbReference type="GO" id="GO:0061617">
    <property type="term" value="C:MICOS complex"/>
    <property type="evidence" value="ECO:0007669"/>
    <property type="project" value="TreeGrafter"/>
</dbReference>